<reference evidence="6" key="1">
    <citation type="journal article" date="2019" name="Int. J. Syst. Evol. Microbiol.">
        <title>The Global Catalogue of Microorganisms (GCM) 10K type strain sequencing project: providing services to taxonomists for standard genome sequencing and annotation.</title>
        <authorList>
            <consortium name="The Broad Institute Genomics Platform"/>
            <consortium name="The Broad Institute Genome Sequencing Center for Infectious Disease"/>
            <person name="Wu L."/>
            <person name="Ma J."/>
        </authorList>
    </citation>
    <scope>NUCLEOTIDE SEQUENCE [LARGE SCALE GENOMIC DNA]</scope>
    <source>
        <strain evidence="6">JCM 17201</strain>
    </source>
</reference>
<dbReference type="Pfam" id="PF05488">
    <property type="entry name" value="PAAR_motif"/>
    <property type="match status" value="1"/>
</dbReference>
<dbReference type="InterPro" id="IPR056823">
    <property type="entry name" value="TEN-like_YD-shell"/>
</dbReference>
<dbReference type="NCBIfam" id="TIGR01643">
    <property type="entry name" value="YD_repeat_2x"/>
    <property type="match status" value="6"/>
</dbReference>
<dbReference type="CDD" id="cd14742">
    <property type="entry name" value="PAAR_RHS"/>
    <property type="match status" value="1"/>
</dbReference>
<feature type="domain" description="Teneurin-like YD-shell" evidence="4">
    <location>
        <begin position="1033"/>
        <end position="1307"/>
    </location>
</feature>
<dbReference type="InterPro" id="IPR031325">
    <property type="entry name" value="RHS_repeat"/>
</dbReference>
<sequence length="1460" mass="164001">MSELWAARKDDELIHSSALADIASAVAEVAVYSLATMAVSAAAAAAAPALAGVAVLGAVAAGASTCLGAGLIVGFAANVSGIGDDISHGCDAVANSLFPPSVSGVILTGSNNVLTNGKPAARAAGRLLTAEEINALPAPQPPQSFWDYGAELLAAGGNLISQLWQPTVASPSQPSQPLEEDKISCDKHSGPQYLAEGSGKVFINGQPAVRSKDRSTCEATVSTNVSKNVLIGGETATVREIKSGKLPGIGLTMTLLPLLLGRPSKVLANLPCMIGGGLAAAGVNALGEAIHAAFNPVHAATGAKVLHGEEDLDLLLPARFPFAWQRYYNSRNRYAGLFGHGWRTAFEVWVDLADDGNGGTECCLHDETGRELRFPLPAINEPSFSAGEGLIFRRGEEGQLIIADTDGSVWRLFIPLPQEPRRLRLVSLSDEYDNALLLGYDAAQRLSTITDDTGALELQLAYEDTRYPDRVTALRHAGNDRVRYRYNTAGDLHQVIDASNIATREFHYNDAHLLTSHQQAGGPRFEYRWAMFDDWRVVEHRSESGSSCTIDYDLAAGLTTVTEFDGLQHQHRWNAQQLVTEYTDERDEVWHYQWNDDALLVATRDPLGHGWQFRYDDAGNLVEEEDALGHIRLTTWLPQRALPVSIKEANGATHHFYYDERHALIAEVDALGHSQRYLRDNYGQVVQSVDANGGVSHFDYDAHGQLIHARDCSGKQTVYHYNAEGWLTEVTDAEGESTRYSYDAAGRLTQLQRAEGWQETLAWNPQGQLAHYQGADGRLTHYRYDNAGRLLATRNPLDGEVVRRYDPRGRLIALRNENDESYAFRWGACNLLLEETGLDGVSTRYRHDECRRVIERAFAANTPDTFSHLFSHNAAGQLTARQTPDGETRYRYNAVGQLLQAAFYRGDVWQGYAQEAESDVRFQYDLLGRVVNEQGINGALAYSYDALGNRTQIVLPDGRALRALYYGSGHLLQLALDNVTISEFERDNLHRELSRTQGRLTSRVHYDRLGRKDRREIHSTDRPRPAPASSSRQWAYDYQNNLTREEHNANPFAYRHYHYDAAGRLLAQEGSLPDTEHYRYDPAANLLDEGQFRQRHNRVTHYKGIDYRYDTFGRTVEKHKDRYRWHYRYDAEHRLTEVIRHSTHYNEPVQHVQFRYDPLGRRTHKQVWLQSRDLRQPTGQRQTTTFLWEGFRLLQETRDGTPLTYVYADQGSYEPLARIDGITPAQVFYFHNAPNGEPESLTDSEGTVRWQGHSSAWGKLSYGENQQTLDYSQNLRLQGQYLDRETGLHYNLFRYYDPDIGRFTQHDPIGLAGGINLYAYVTNPLTYIDPLGLASCRLNNMGKTPGKNSKTGREVIERMRSEGRIRGTGDRMQFKSSTDSRWYNVKDADMAHLTDAVKYWNQKGGYYGQKSKEVRAFMRDSKNYELEYYGHNRSQGARLPDRYKDPGDFIGPEERSQYFP</sequence>
<dbReference type="NCBIfam" id="TIGR03696">
    <property type="entry name" value="Rhs_assc_core"/>
    <property type="match status" value="1"/>
</dbReference>
<dbReference type="InterPro" id="IPR045351">
    <property type="entry name" value="DUF6531"/>
</dbReference>
<protein>
    <submittedName>
        <fullName evidence="5">RHS repeat-associated core domain-containing protein</fullName>
    </submittedName>
</protein>
<dbReference type="Pfam" id="PF25023">
    <property type="entry name" value="TEN_YD-shell"/>
    <property type="match status" value="1"/>
</dbReference>
<accession>A0ABP7L4V0</accession>
<dbReference type="Gene3D" id="2.60.200.60">
    <property type="match status" value="1"/>
</dbReference>
<evidence type="ECO:0000313" key="6">
    <source>
        <dbReference type="Proteomes" id="UP001499994"/>
    </source>
</evidence>
<evidence type="ECO:0000259" key="4">
    <source>
        <dbReference type="Pfam" id="PF25023"/>
    </source>
</evidence>
<organism evidence="5 6">
    <name type="scientific">Gibbsiella dentisursi</name>
    <dbReference type="NCBI Taxonomy" id="796890"/>
    <lineage>
        <taxon>Bacteria</taxon>
        <taxon>Pseudomonadati</taxon>
        <taxon>Pseudomonadota</taxon>
        <taxon>Gammaproteobacteria</taxon>
        <taxon>Enterobacterales</taxon>
        <taxon>Yersiniaceae</taxon>
        <taxon>Gibbsiella</taxon>
    </lineage>
</organism>
<dbReference type="Pfam" id="PF20148">
    <property type="entry name" value="DUF6531"/>
    <property type="match status" value="1"/>
</dbReference>
<dbReference type="Proteomes" id="UP001499994">
    <property type="component" value="Unassembled WGS sequence"/>
</dbReference>
<keyword evidence="6" id="KW-1185">Reference proteome</keyword>
<feature type="compositionally biased region" description="Basic and acidic residues" evidence="2">
    <location>
        <begin position="1439"/>
        <end position="1460"/>
    </location>
</feature>
<dbReference type="Pfam" id="PF05593">
    <property type="entry name" value="RHS_repeat"/>
    <property type="match status" value="3"/>
</dbReference>
<evidence type="ECO:0000256" key="2">
    <source>
        <dbReference type="SAM" id="MobiDB-lite"/>
    </source>
</evidence>
<comment type="caution">
    <text evidence="5">The sequence shown here is derived from an EMBL/GenBank/DDBJ whole genome shotgun (WGS) entry which is preliminary data.</text>
</comment>
<dbReference type="PANTHER" id="PTHR32305:SF15">
    <property type="entry name" value="PROTEIN RHSA-RELATED"/>
    <property type="match status" value="1"/>
</dbReference>
<dbReference type="Gene3D" id="2.180.10.10">
    <property type="entry name" value="RHS repeat-associated core"/>
    <property type="match status" value="2"/>
</dbReference>
<evidence type="ECO:0000259" key="3">
    <source>
        <dbReference type="Pfam" id="PF20148"/>
    </source>
</evidence>
<dbReference type="InterPro" id="IPR050708">
    <property type="entry name" value="T6SS_VgrG/RHS"/>
</dbReference>
<feature type="domain" description="DUF6531" evidence="3">
    <location>
        <begin position="295"/>
        <end position="374"/>
    </location>
</feature>
<dbReference type="SUPFAM" id="SSF69322">
    <property type="entry name" value="Tricorn protease domain 2"/>
    <property type="match status" value="1"/>
</dbReference>
<evidence type="ECO:0000313" key="5">
    <source>
        <dbReference type="EMBL" id="GAA3894362.1"/>
    </source>
</evidence>
<dbReference type="InterPro" id="IPR022385">
    <property type="entry name" value="Rhs_assc_core"/>
</dbReference>
<dbReference type="EMBL" id="BAABDG010000002">
    <property type="protein sequence ID" value="GAA3894362.1"/>
    <property type="molecule type" value="Genomic_DNA"/>
</dbReference>
<feature type="region of interest" description="Disordered" evidence="2">
    <location>
        <begin position="1435"/>
        <end position="1460"/>
    </location>
</feature>
<gene>
    <name evidence="5" type="ORF">GCM10022405_19840</name>
</gene>
<keyword evidence="1" id="KW-0677">Repeat</keyword>
<name>A0ABP7L4V0_9GAMM</name>
<dbReference type="InterPro" id="IPR006530">
    <property type="entry name" value="YD"/>
</dbReference>
<proteinExistence type="predicted"/>
<feature type="compositionally biased region" description="Basic and acidic residues" evidence="2">
    <location>
        <begin position="1011"/>
        <end position="1024"/>
    </location>
</feature>
<evidence type="ECO:0000256" key="1">
    <source>
        <dbReference type="ARBA" id="ARBA00022737"/>
    </source>
</evidence>
<feature type="region of interest" description="Disordered" evidence="2">
    <location>
        <begin position="1011"/>
        <end position="1033"/>
    </location>
</feature>
<dbReference type="RefSeq" id="WP_346080616.1">
    <property type="nucleotide sequence ID" value="NZ_BAABDG010000002.1"/>
</dbReference>
<dbReference type="PANTHER" id="PTHR32305">
    <property type="match status" value="1"/>
</dbReference>
<dbReference type="InterPro" id="IPR008727">
    <property type="entry name" value="PAAR_motif"/>
</dbReference>